<dbReference type="EMBL" id="JBGFUD010003359">
    <property type="protein sequence ID" value="MFH4978633.1"/>
    <property type="molecule type" value="Genomic_DNA"/>
</dbReference>
<keyword evidence="4" id="KW-0243">Dynein</keyword>
<evidence type="ECO:0000256" key="7">
    <source>
        <dbReference type="SAM" id="Coils"/>
    </source>
</evidence>
<evidence type="ECO:0000256" key="4">
    <source>
        <dbReference type="ARBA" id="ARBA00023017"/>
    </source>
</evidence>
<dbReference type="Proteomes" id="UP001608902">
    <property type="component" value="Unassembled WGS sequence"/>
</dbReference>
<protein>
    <recommendedName>
        <fullName evidence="9">Dynein associated protein domain-containing protein</fullName>
    </recommendedName>
</protein>
<feature type="compositionally biased region" description="Polar residues" evidence="8">
    <location>
        <begin position="589"/>
        <end position="608"/>
    </location>
</feature>
<proteinExistence type="predicted"/>
<evidence type="ECO:0000256" key="6">
    <source>
        <dbReference type="ARBA" id="ARBA00023212"/>
    </source>
</evidence>
<feature type="region of interest" description="Disordered" evidence="8">
    <location>
        <begin position="581"/>
        <end position="608"/>
    </location>
</feature>
<sequence length="608" mass="69315">MAEEKCEILQAEIDAANTKLEELQIDYNYLKAELEGGGANIPQANSVQMKQLEQQNERMREALVKMRDITATCTEEKNAAVEEVEKLREEMAALLKLCEKMKKDAEAAEEQVAVYKEQVDAALGSEAMIEKLTEKNLDMEEKIRSLEETIEDLEALRAMDDEILETEKDAERELREQLDMSYGKINELQAQIKTYDQQAEDYEKIVIKFRQRVCDLNEEIQEQKDQILRLEQQLKEIEEGEVVPGIQTSGMVVANRVFADIVESEVMRLELQYYKQHVKYLQAFLPDNFTKAGGDNDAVILNVMFPRLSQKALLLARLLNDKYPSVPGGIRREHITKSHKAEQWAHIAKFTYFLTAFSVVVGKFWSVIQCCSVERLSRLSQLQTEMALHERMIDQFIDLLKMSRIDENTSTANIEKGIAYFENVFAVYMAGESFPVNETISAVISQVLNGFIWLKINCQRLNFFVLPDQEDSEMKQFTECLDTAIADCEQLAVRSRNRIPSERNISFNADVEESIRTLLSNLQEVAQILHNLCSLASTQLSMLPDIEGLEVGRLEEMLQGAVEKEKGHRDGRKAKEYLRSCSVEKRRPSSSQSAVALSKAGSKNVNCA</sequence>
<dbReference type="GO" id="GO:0030286">
    <property type="term" value="C:dynein complex"/>
    <property type="evidence" value="ECO:0007669"/>
    <property type="project" value="UniProtKB-KW"/>
</dbReference>
<evidence type="ECO:0000313" key="11">
    <source>
        <dbReference type="Proteomes" id="UP001608902"/>
    </source>
</evidence>
<name>A0ABD6EFB2_9BILA</name>
<dbReference type="InterPro" id="IPR022157">
    <property type="entry name" value="Dynactin"/>
</dbReference>
<feature type="domain" description="Dynein associated protein" evidence="9">
    <location>
        <begin position="261"/>
        <end position="496"/>
    </location>
</feature>
<organism evidence="10 11">
    <name type="scientific">Gnathostoma spinigerum</name>
    <dbReference type="NCBI Taxonomy" id="75299"/>
    <lineage>
        <taxon>Eukaryota</taxon>
        <taxon>Metazoa</taxon>
        <taxon>Ecdysozoa</taxon>
        <taxon>Nematoda</taxon>
        <taxon>Chromadorea</taxon>
        <taxon>Rhabditida</taxon>
        <taxon>Spirurina</taxon>
        <taxon>Gnathostomatomorpha</taxon>
        <taxon>Gnathostomatoidea</taxon>
        <taxon>Gnathostomatidae</taxon>
        <taxon>Gnathostoma</taxon>
    </lineage>
</organism>
<keyword evidence="2" id="KW-0963">Cytoplasm</keyword>
<comment type="caution">
    <text evidence="10">The sequence shown here is derived from an EMBL/GenBank/DDBJ whole genome shotgun (WGS) entry which is preliminary data.</text>
</comment>
<evidence type="ECO:0000256" key="2">
    <source>
        <dbReference type="ARBA" id="ARBA00022490"/>
    </source>
</evidence>
<keyword evidence="5 7" id="KW-0175">Coiled coil</keyword>
<dbReference type="GO" id="GO:0005874">
    <property type="term" value="C:microtubule"/>
    <property type="evidence" value="ECO:0007669"/>
    <property type="project" value="UniProtKB-KW"/>
</dbReference>
<feature type="coiled-coil region" evidence="7">
    <location>
        <begin position="6"/>
        <end position="240"/>
    </location>
</feature>
<dbReference type="AlphaFoldDB" id="A0ABD6EFB2"/>
<accession>A0ABD6EFB2</accession>
<keyword evidence="11" id="KW-1185">Reference proteome</keyword>
<dbReference type="Pfam" id="PF12455">
    <property type="entry name" value="Dynactin"/>
    <property type="match status" value="1"/>
</dbReference>
<gene>
    <name evidence="10" type="ORF">AB6A40_005342</name>
</gene>
<evidence type="ECO:0000313" key="10">
    <source>
        <dbReference type="EMBL" id="MFH4978633.1"/>
    </source>
</evidence>
<evidence type="ECO:0000256" key="8">
    <source>
        <dbReference type="SAM" id="MobiDB-lite"/>
    </source>
</evidence>
<evidence type="ECO:0000259" key="9">
    <source>
        <dbReference type="Pfam" id="PF12455"/>
    </source>
</evidence>
<evidence type="ECO:0000256" key="3">
    <source>
        <dbReference type="ARBA" id="ARBA00022701"/>
    </source>
</evidence>
<dbReference type="PANTHER" id="PTHR18916:SF6">
    <property type="entry name" value="DYNACTIN SUBUNIT 1"/>
    <property type="match status" value="1"/>
</dbReference>
<keyword evidence="3" id="KW-0493">Microtubule</keyword>
<comment type="subcellular location">
    <subcellularLocation>
        <location evidence="1">Cytoplasm</location>
        <location evidence="1">Cytoskeleton</location>
    </subcellularLocation>
</comment>
<dbReference type="Gene3D" id="1.10.601.10">
    <property type="entry name" value="RNA Polymerase Primary Sigma Factor"/>
    <property type="match status" value="1"/>
</dbReference>
<evidence type="ECO:0000256" key="1">
    <source>
        <dbReference type="ARBA" id="ARBA00004245"/>
    </source>
</evidence>
<keyword evidence="6" id="KW-0206">Cytoskeleton</keyword>
<dbReference type="PANTHER" id="PTHR18916">
    <property type="entry name" value="DYNACTIN 1-RELATED MICROTUBULE-BINDING"/>
    <property type="match status" value="1"/>
</dbReference>
<evidence type="ECO:0000256" key="5">
    <source>
        <dbReference type="ARBA" id="ARBA00023054"/>
    </source>
</evidence>
<reference evidence="10 11" key="1">
    <citation type="submission" date="2024-08" db="EMBL/GenBank/DDBJ databases">
        <title>Gnathostoma spinigerum genome.</title>
        <authorList>
            <person name="Gonzalez-Bertolin B."/>
            <person name="Monzon S."/>
            <person name="Zaballos A."/>
            <person name="Jimenez P."/>
            <person name="Dekumyoy P."/>
            <person name="Varona S."/>
            <person name="Cuesta I."/>
            <person name="Sumanam S."/>
            <person name="Adisakwattana P."/>
            <person name="Gasser R.B."/>
            <person name="Hernandez-Gonzalez A."/>
            <person name="Young N.D."/>
            <person name="Perteguer M.J."/>
        </authorList>
    </citation>
    <scope>NUCLEOTIDE SEQUENCE [LARGE SCALE GENOMIC DNA]</scope>
    <source>
        <strain evidence="10">AL3</strain>
        <tissue evidence="10">Liver</tissue>
    </source>
</reference>